<feature type="compositionally biased region" description="Polar residues" evidence="1">
    <location>
        <begin position="198"/>
        <end position="221"/>
    </location>
</feature>
<feature type="region of interest" description="Disordered" evidence="1">
    <location>
        <begin position="1"/>
        <end position="61"/>
    </location>
</feature>
<evidence type="ECO:0000256" key="1">
    <source>
        <dbReference type="SAM" id="MobiDB-lite"/>
    </source>
</evidence>
<protein>
    <submittedName>
        <fullName evidence="2">Uncharacterized protein</fullName>
    </submittedName>
</protein>
<evidence type="ECO:0000313" key="3">
    <source>
        <dbReference type="Proteomes" id="UP000214365"/>
    </source>
</evidence>
<dbReference type="Proteomes" id="UP000214365">
    <property type="component" value="Unassembled WGS sequence"/>
</dbReference>
<feature type="region of interest" description="Disordered" evidence="1">
    <location>
        <begin position="84"/>
        <end position="111"/>
    </location>
</feature>
<dbReference type="RefSeq" id="XP_020116810.1">
    <property type="nucleotide sequence ID" value="XM_020262903.1"/>
</dbReference>
<feature type="compositionally biased region" description="Low complexity" evidence="1">
    <location>
        <begin position="154"/>
        <end position="165"/>
    </location>
</feature>
<accession>A0A225AM91</accession>
<keyword evidence="3" id="KW-1185">Reference proteome</keyword>
<gene>
    <name evidence="2" type="ORF">UA08_07992</name>
</gene>
<feature type="compositionally biased region" description="Basic residues" evidence="1">
    <location>
        <begin position="136"/>
        <end position="146"/>
    </location>
</feature>
<dbReference type="OrthoDB" id="4186058at2759"/>
<evidence type="ECO:0000313" key="2">
    <source>
        <dbReference type="EMBL" id="OKL56689.1"/>
    </source>
</evidence>
<proteinExistence type="predicted"/>
<feature type="region of interest" description="Disordered" evidence="1">
    <location>
        <begin position="124"/>
        <end position="243"/>
    </location>
</feature>
<reference evidence="2 3" key="1">
    <citation type="submission" date="2015-06" db="EMBL/GenBank/DDBJ databases">
        <title>Talaromyces atroroseus IBT 11181 draft genome.</title>
        <authorList>
            <person name="Rasmussen K.B."/>
            <person name="Rasmussen S."/>
            <person name="Petersen B."/>
            <person name="Sicheritz-Ponten T."/>
            <person name="Mortensen U.H."/>
            <person name="Thrane U."/>
        </authorList>
    </citation>
    <scope>NUCLEOTIDE SEQUENCE [LARGE SCALE GENOMIC DNA]</scope>
    <source>
        <strain evidence="2 3">IBT 11181</strain>
    </source>
</reference>
<sequence>MGKRPSARSFACSPGPSCSSPGRPKPGPPPRRPFVTSTADPIDDGRNEINTPRENNDDYFGHVSTEDFIAQDAGYDADVEVVRPFAIEEPDDETDQTPTSAPTPNLPEATENWQKELVNSLRGLYCDSDSNDTHPLIRRKRGRKRKPDPSMAFSQSSQNIQSQPSKDWDFDTRVGSTVLSPKRRRKQSTHTKEEIEVSHSSLLASNDASTGSSPAVLSTSPHRSDKPHMPSCDVPAIDRMDTS</sequence>
<feature type="compositionally biased region" description="Low complexity" evidence="1">
    <location>
        <begin position="13"/>
        <end position="22"/>
    </location>
</feature>
<feature type="compositionally biased region" description="Pro residues" evidence="1">
    <location>
        <begin position="23"/>
        <end position="32"/>
    </location>
</feature>
<name>A0A225AM91_TALAT</name>
<organism evidence="2 3">
    <name type="scientific">Talaromyces atroroseus</name>
    <dbReference type="NCBI Taxonomy" id="1441469"/>
    <lineage>
        <taxon>Eukaryota</taxon>
        <taxon>Fungi</taxon>
        <taxon>Dikarya</taxon>
        <taxon>Ascomycota</taxon>
        <taxon>Pezizomycotina</taxon>
        <taxon>Eurotiomycetes</taxon>
        <taxon>Eurotiomycetidae</taxon>
        <taxon>Eurotiales</taxon>
        <taxon>Trichocomaceae</taxon>
        <taxon>Talaromyces</taxon>
        <taxon>Talaromyces sect. Trachyspermi</taxon>
    </lineage>
</organism>
<dbReference type="AlphaFoldDB" id="A0A225AM91"/>
<dbReference type="EMBL" id="LFMY01000013">
    <property type="protein sequence ID" value="OKL56689.1"/>
    <property type="molecule type" value="Genomic_DNA"/>
</dbReference>
<dbReference type="GeneID" id="31007748"/>
<comment type="caution">
    <text evidence="2">The sequence shown here is derived from an EMBL/GenBank/DDBJ whole genome shotgun (WGS) entry which is preliminary data.</text>
</comment>